<dbReference type="GO" id="GO:0004803">
    <property type="term" value="F:transposase activity"/>
    <property type="evidence" value="ECO:0007669"/>
    <property type="project" value="InterPro"/>
</dbReference>
<dbReference type="Pfam" id="PF13340">
    <property type="entry name" value="DUF4096"/>
    <property type="match status" value="1"/>
</dbReference>
<dbReference type="GO" id="GO:0003677">
    <property type="term" value="F:DNA binding"/>
    <property type="evidence" value="ECO:0007669"/>
    <property type="project" value="InterPro"/>
</dbReference>
<feature type="domain" description="Insertion element IS402-like" evidence="3">
    <location>
        <begin position="43"/>
        <end position="119"/>
    </location>
</feature>
<organism evidence="4">
    <name type="scientific">Kitasatospora sp. CMC57</name>
    <dbReference type="NCBI Taxonomy" id="3231513"/>
    <lineage>
        <taxon>Bacteria</taxon>
        <taxon>Bacillati</taxon>
        <taxon>Actinomycetota</taxon>
        <taxon>Actinomycetes</taxon>
        <taxon>Kitasatosporales</taxon>
        <taxon>Streptomycetaceae</taxon>
        <taxon>Kitasatospora</taxon>
    </lineage>
</organism>
<evidence type="ECO:0000313" key="4">
    <source>
        <dbReference type="EMBL" id="BFP49936.1"/>
    </source>
</evidence>
<dbReference type="InterPro" id="IPR025161">
    <property type="entry name" value="IS402-like_dom"/>
</dbReference>
<feature type="domain" description="Transposase IS4-like" evidence="2">
    <location>
        <begin position="136"/>
        <end position="289"/>
    </location>
</feature>
<dbReference type="AlphaFoldDB" id="A0AB33K558"/>
<dbReference type="PANTHER" id="PTHR30007:SF0">
    <property type="entry name" value="TRANSPOSASE"/>
    <property type="match status" value="1"/>
</dbReference>
<protein>
    <submittedName>
        <fullName evidence="4">IS5 family transposase</fullName>
    </submittedName>
</protein>
<dbReference type="EMBL" id="AP035881">
    <property type="protein sequence ID" value="BFP49936.1"/>
    <property type="molecule type" value="Genomic_DNA"/>
</dbReference>
<evidence type="ECO:0000259" key="3">
    <source>
        <dbReference type="Pfam" id="PF13340"/>
    </source>
</evidence>
<dbReference type="Pfam" id="PF01609">
    <property type="entry name" value="DDE_Tnp_1"/>
    <property type="match status" value="1"/>
</dbReference>
<feature type="region of interest" description="Disordered" evidence="1">
    <location>
        <begin position="134"/>
        <end position="169"/>
    </location>
</feature>
<dbReference type="PANTHER" id="PTHR30007">
    <property type="entry name" value="PHP DOMAIN PROTEIN"/>
    <property type="match status" value="1"/>
</dbReference>
<gene>
    <name evidence="4" type="ORF">KCMC57_63040</name>
</gene>
<evidence type="ECO:0000256" key="1">
    <source>
        <dbReference type="SAM" id="MobiDB-lite"/>
    </source>
</evidence>
<name>A0AB33K558_9ACTN</name>
<sequence length="359" mass="40360">MPVQFTTRGVGGSTSVTPGCDCYAHVFGAIPAGCREPRYDSDMSDAEWAVLRAAMPVPAWLEGRGGRPEAHCHRAMVDAVRYLVDNGEKWRNLPADYPCWRAVYDFFRRWRCHGYIRELCQRLRRRLRERQGRATEPSAGVIDSQSVDGSETCPAASRGYDGGKSRDGRKRHILTDTEGLLLEVAVTPANIHDSKAAPSLLAAFMDEPGRLLELVWLDSAYQGRELADAFAAHGVRAEVVKRTDGGKEFKVLARRWVVERTLGWLSRSRRLNRDHERRSDHHVQMVWWASSITLTRKTARERLHWPEFRPHRLPAPGPERGRTARPAPSSASPSPPAHRRGDASSPPRSTGPRPVRARS</sequence>
<dbReference type="NCBIfam" id="NF033580">
    <property type="entry name" value="transpos_IS5_3"/>
    <property type="match status" value="1"/>
</dbReference>
<feature type="region of interest" description="Disordered" evidence="1">
    <location>
        <begin position="305"/>
        <end position="359"/>
    </location>
</feature>
<proteinExistence type="predicted"/>
<accession>A0AB33K558</accession>
<evidence type="ECO:0000259" key="2">
    <source>
        <dbReference type="Pfam" id="PF01609"/>
    </source>
</evidence>
<dbReference type="GO" id="GO:0006313">
    <property type="term" value="P:DNA transposition"/>
    <property type="evidence" value="ECO:0007669"/>
    <property type="project" value="InterPro"/>
</dbReference>
<reference evidence="4" key="1">
    <citation type="submission" date="2024-07" db="EMBL/GenBank/DDBJ databases">
        <title>Complete genome sequences of cellulolytic bacteria, Kitasatospora sp. CMC57 and Streptomyces sp. CMC78, isolated from Japanese agricultural soil.</title>
        <authorList>
            <person name="Hashimoto T."/>
            <person name="Ito M."/>
            <person name="Iwamoto M."/>
            <person name="Fukahori D."/>
            <person name="Shoda T."/>
            <person name="Sakoda M."/>
            <person name="Morohoshi T."/>
            <person name="Mitsuboshi M."/>
            <person name="Nishizawa T."/>
        </authorList>
    </citation>
    <scope>NUCLEOTIDE SEQUENCE</scope>
    <source>
        <strain evidence="4">CMC57</strain>
    </source>
</reference>
<dbReference type="InterPro" id="IPR002559">
    <property type="entry name" value="Transposase_11"/>
</dbReference>